<reference evidence="1" key="1">
    <citation type="submission" date="2019-10" db="EMBL/GenBank/DDBJ databases">
        <authorList>
            <consortium name="DOE Joint Genome Institute"/>
            <person name="Kuo A."/>
            <person name="Miyauchi S."/>
            <person name="Kiss E."/>
            <person name="Drula E."/>
            <person name="Kohler A."/>
            <person name="Sanchez-Garcia M."/>
            <person name="Andreopoulos B."/>
            <person name="Barry K.W."/>
            <person name="Bonito G."/>
            <person name="Buee M."/>
            <person name="Carver A."/>
            <person name="Chen C."/>
            <person name="Cichocki N."/>
            <person name="Clum A."/>
            <person name="Culley D."/>
            <person name="Crous P.W."/>
            <person name="Fauchery L."/>
            <person name="Girlanda M."/>
            <person name="Hayes R."/>
            <person name="Keri Z."/>
            <person name="Labutti K."/>
            <person name="Lipzen A."/>
            <person name="Lombard V."/>
            <person name="Magnuson J."/>
            <person name="Maillard F."/>
            <person name="Morin E."/>
            <person name="Murat C."/>
            <person name="Nolan M."/>
            <person name="Ohm R."/>
            <person name="Pangilinan J."/>
            <person name="Pereira M."/>
            <person name="Perotto S."/>
            <person name="Peter M."/>
            <person name="Riley R."/>
            <person name="Sitrit Y."/>
            <person name="Stielow B."/>
            <person name="Szollosi G."/>
            <person name="Zifcakova L."/>
            <person name="Stursova M."/>
            <person name="Spatafora J.W."/>
            <person name="Tedersoo L."/>
            <person name="Vaario L.-M."/>
            <person name="Yamada A."/>
            <person name="Yan M."/>
            <person name="Wang P."/>
            <person name="Xu J."/>
            <person name="Bruns T."/>
            <person name="Baldrian P."/>
            <person name="Vilgalys R."/>
            <person name="Henrissat B."/>
            <person name="Grigoriev I.V."/>
            <person name="Hibbett D."/>
            <person name="Nagy L.G."/>
            <person name="Martin F.M."/>
        </authorList>
    </citation>
    <scope>NUCLEOTIDE SEQUENCE</scope>
    <source>
        <strain evidence="1">P2</strain>
    </source>
</reference>
<gene>
    <name evidence="1" type="ORF">BDM02DRAFT_3191068</name>
</gene>
<name>A0ACB6Z3G1_THEGA</name>
<organism evidence="1 2">
    <name type="scientific">Thelephora ganbajun</name>
    <name type="common">Ganba fungus</name>
    <dbReference type="NCBI Taxonomy" id="370292"/>
    <lineage>
        <taxon>Eukaryota</taxon>
        <taxon>Fungi</taxon>
        <taxon>Dikarya</taxon>
        <taxon>Basidiomycota</taxon>
        <taxon>Agaricomycotina</taxon>
        <taxon>Agaricomycetes</taxon>
        <taxon>Thelephorales</taxon>
        <taxon>Thelephoraceae</taxon>
        <taxon>Thelephora</taxon>
    </lineage>
</organism>
<reference evidence="1" key="2">
    <citation type="journal article" date="2020" name="Nat. Commun.">
        <title>Large-scale genome sequencing of mycorrhizal fungi provides insights into the early evolution of symbiotic traits.</title>
        <authorList>
            <person name="Miyauchi S."/>
            <person name="Kiss E."/>
            <person name="Kuo A."/>
            <person name="Drula E."/>
            <person name="Kohler A."/>
            <person name="Sanchez-Garcia M."/>
            <person name="Morin E."/>
            <person name="Andreopoulos B."/>
            <person name="Barry K.W."/>
            <person name="Bonito G."/>
            <person name="Buee M."/>
            <person name="Carver A."/>
            <person name="Chen C."/>
            <person name="Cichocki N."/>
            <person name="Clum A."/>
            <person name="Culley D."/>
            <person name="Crous P.W."/>
            <person name="Fauchery L."/>
            <person name="Girlanda M."/>
            <person name="Hayes R.D."/>
            <person name="Keri Z."/>
            <person name="LaButti K."/>
            <person name="Lipzen A."/>
            <person name="Lombard V."/>
            <person name="Magnuson J."/>
            <person name="Maillard F."/>
            <person name="Murat C."/>
            <person name="Nolan M."/>
            <person name="Ohm R.A."/>
            <person name="Pangilinan J."/>
            <person name="Pereira M.F."/>
            <person name="Perotto S."/>
            <person name="Peter M."/>
            <person name="Pfister S."/>
            <person name="Riley R."/>
            <person name="Sitrit Y."/>
            <person name="Stielow J.B."/>
            <person name="Szollosi G."/>
            <person name="Zifcakova L."/>
            <person name="Stursova M."/>
            <person name="Spatafora J.W."/>
            <person name="Tedersoo L."/>
            <person name="Vaario L.M."/>
            <person name="Yamada A."/>
            <person name="Yan M."/>
            <person name="Wang P."/>
            <person name="Xu J."/>
            <person name="Bruns T."/>
            <person name="Baldrian P."/>
            <person name="Vilgalys R."/>
            <person name="Dunand C."/>
            <person name="Henrissat B."/>
            <person name="Grigoriev I.V."/>
            <person name="Hibbett D."/>
            <person name="Nagy L.G."/>
            <person name="Martin F.M."/>
        </authorList>
    </citation>
    <scope>NUCLEOTIDE SEQUENCE</scope>
    <source>
        <strain evidence="1">P2</strain>
    </source>
</reference>
<protein>
    <submittedName>
        <fullName evidence="1">Sphingolipid C9-methyltransferase</fullName>
    </submittedName>
</protein>
<dbReference type="EMBL" id="MU118174">
    <property type="protein sequence ID" value="KAF9643938.1"/>
    <property type="molecule type" value="Genomic_DNA"/>
</dbReference>
<accession>A0ACB6Z3G1</accession>
<evidence type="ECO:0000313" key="2">
    <source>
        <dbReference type="Proteomes" id="UP000886501"/>
    </source>
</evidence>
<sequence length="500" mass="56707">MGKPTSSPSSVKGSSIHITKTPTIKNAPAVGLIDGNGDFSNYHLAALVLSVPLAAQRSLALVVDLPRLLTGVSGYAALLALMGVPVTISYWTYQSRYGKRHNDKIPIPKGDVEKFIEIKDKKLRKKYHGKNKIPMVVFQDAYIAGKVDFKGDVLNVLEHRHEWANFHFTWTHFKFVFTKMLPVVASHSKSADEAEINSQYDRGDDFYKFFLGPNMVYTSGIIKDLHRAETLEELQDNKLTVVCEKLDLQPDDRLLDIGCGWGTLAAFAHKNYKCDVLGITLSRNQTAFGNERIVKSGGDPRRARIEYCDYRDLPMEKGKYTKIVSLEMAEHVGVRRYAAFLRQVYDLLDDNGTFVFQVAGFRLNWQFEDLVWGLYMNRWVFPGADASCALSWVITQVESAGFEVKNVDVLGVHYSATLLRWYDNWISNKDKVIESYGEKWYRIWVYFLASAIIISRNGGCSVFQLTLHKNLNSYPRIEGVKNHASIQVTPKVDISSVSFW</sequence>
<dbReference type="Proteomes" id="UP000886501">
    <property type="component" value="Unassembled WGS sequence"/>
</dbReference>
<comment type="caution">
    <text evidence="1">The sequence shown here is derived from an EMBL/GenBank/DDBJ whole genome shotgun (WGS) entry which is preliminary data.</text>
</comment>
<evidence type="ECO:0000313" key="1">
    <source>
        <dbReference type="EMBL" id="KAF9643938.1"/>
    </source>
</evidence>
<keyword evidence="2" id="KW-1185">Reference proteome</keyword>
<proteinExistence type="predicted"/>